<evidence type="ECO:0000256" key="4">
    <source>
        <dbReference type="ARBA" id="ARBA00022692"/>
    </source>
</evidence>
<dbReference type="CDD" id="cd06261">
    <property type="entry name" value="TM_PBP2"/>
    <property type="match status" value="1"/>
</dbReference>
<keyword evidence="5 7" id="KW-1133">Transmembrane helix</keyword>
<dbReference type="EMBL" id="VUNN01000007">
    <property type="protein sequence ID" value="MSU06148.1"/>
    <property type="molecule type" value="Genomic_DNA"/>
</dbReference>
<evidence type="ECO:0000256" key="6">
    <source>
        <dbReference type="ARBA" id="ARBA00023136"/>
    </source>
</evidence>
<gene>
    <name evidence="9" type="ORF">FYJ80_05075</name>
</gene>
<accession>A0A7X2PC46</accession>
<keyword evidence="4 7" id="KW-0812">Transmembrane</keyword>
<dbReference type="GO" id="GO:0005886">
    <property type="term" value="C:plasma membrane"/>
    <property type="evidence" value="ECO:0007669"/>
    <property type="project" value="UniProtKB-SubCell"/>
</dbReference>
<comment type="caution">
    <text evidence="9">The sequence shown here is derived from an EMBL/GenBank/DDBJ whole genome shotgun (WGS) entry which is preliminary data.</text>
</comment>
<sequence length="281" mass="31451">MSKEKVKHNYKPYEWALLALTAVIAIIMIYPVLFAIMSAFKSNGEILKNPAAPPTALYFKNFVDLFQMSDFGGAIINTVFLTVFSELLIICVVPMAAFAITRDHSKKSAFFYTFFISGMMIPFHLYMFPLFRELKMFGMFGNFVGPIMIYISGSIAFGTLLYCSFLKGVPLELEEAAMLDGYNRFQIFWRVTFPLLGPCNASMIILNGLNIWNDYLMPYLVLPSGKAKTITVEIAGFVGQFTARWDIVFAGTLISMIPAIAIFVAFQKYFVKGITAGATKG</sequence>
<keyword evidence="2 7" id="KW-0813">Transport</keyword>
<dbReference type="AlphaFoldDB" id="A0A7X2PC46"/>
<dbReference type="PANTHER" id="PTHR43744">
    <property type="entry name" value="ABC TRANSPORTER PERMEASE PROTEIN MG189-RELATED-RELATED"/>
    <property type="match status" value="1"/>
</dbReference>
<keyword evidence="3" id="KW-1003">Cell membrane</keyword>
<dbReference type="RefSeq" id="WP_154425123.1">
    <property type="nucleotide sequence ID" value="NZ_VUNN01000007.1"/>
</dbReference>
<evidence type="ECO:0000259" key="8">
    <source>
        <dbReference type="PROSITE" id="PS50928"/>
    </source>
</evidence>
<dbReference type="Proteomes" id="UP000460549">
    <property type="component" value="Unassembled WGS sequence"/>
</dbReference>
<feature type="transmembrane region" description="Helical" evidence="7">
    <location>
        <begin position="74"/>
        <end position="97"/>
    </location>
</feature>
<name>A0A7X2PC46_9SPIO</name>
<dbReference type="PANTHER" id="PTHR43744:SF12">
    <property type="entry name" value="ABC TRANSPORTER PERMEASE PROTEIN MG189-RELATED"/>
    <property type="match status" value="1"/>
</dbReference>
<feature type="transmembrane region" description="Helical" evidence="7">
    <location>
        <begin position="12"/>
        <end position="40"/>
    </location>
</feature>
<dbReference type="GO" id="GO:0055085">
    <property type="term" value="P:transmembrane transport"/>
    <property type="evidence" value="ECO:0007669"/>
    <property type="project" value="InterPro"/>
</dbReference>
<organism evidence="9 10">
    <name type="scientific">Bullifex porci</name>
    <dbReference type="NCBI Taxonomy" id="2606638"/>
    <lineage>
        <taxon>Bacteria</taxon>
        <taxon>Pseudomonadati</taxon>
        <taxon>Spirochaetota</taxon>
        <taxon>Spirochaetia</taxon>
        <taxon>Spirochaetales</taxon>
        <taxon>Spirochaetaceae</taxon>
        <taxon>Bullifex</taxon>
    </lineage>
</organism>
<protein>
    <submittedName>
        <fullName evidence="9">Carbohydrate ABC transporter permease</fullName>
    </submittedName>
</protein>
<comment type="subcellular location">
    <subcellularLocation>
        <location evidence="1 7">Cell membrane</location>
        <topology evidence="1 7">Multi-pass membrane protein</topology>
    </subcellularLocation>
</comment>
<feature type="transmembrane region" description="Helical" evidence="7">
    <location>
        <begin position="109"/>
        <end position="127"/>
    </location>
</feature>
<dbReference type="Pfam" id="PF00528">
    <property type="entry name" value="BPD_transp_1"/>
    <property type="match status" value="1"/>
</dbReference>
<evidence type="ECO:0000313" key="10">
    <source>
        <dbReference type="Proteomes" id="UP000460549"/>
    </source>
</evidence>
<dbReference type="InterPro" id="IPR000515">
    <property type="entry name" value="MetI-like"/>
</dbReference>
<feature type="transmembrane region" description="Helical" evidence="7">
    <location>
        <begin position="147"/>
        <end position="166"/>
    </location>
</feature>
<reference evidence="9 10" key="1">
    <citation type="submission" date="2019-08" db="EMBL/GenBank/DDBJ databases">
        <title>In-depth cultivation of the pig gut microbiome towards novel bacterial diversity and tailored functional studies.</title>
        <authorList>
            <person name="Wylensek D."/>
            <person name="Hitch T.C.A."/>
            <person name="Clavel T."/>
        </authorList>
    </citation>
    <scope>NUCLEOTIDE SEQUENCE [LARGE SCALE GENOMIC DNA]</scope>
    <source>
        <strain evidence="9 10">NM-380-WT-3C1</strain>
    </source>
</reference>
<evidence type="ECO:0000256" key="1">
    <source>
        <dbReference type="ARBA" id="ARBA00004651"/>
    </source>
</evidence>
<dbReference type="SUPFAM" id="SSF161098">
    <property type="entry name" value="MetI-like"/>
    <property type="match status" value="1"/>
</dbReference>
<feature type="domain" description="ABC transmembrane type-1" evidence="8">
    <location>
        <begin position="75"/>
        <end position="266"/>
    </location>
</feature>
<comment type="similarity">
    <text evidence="7">Belongs to the binding-protein-dependent transport system permease family.</text>
</comment>
<proteinExistence type="inferred from homology"/>
<dbReference type="InterPro" id="IPR035906">
    <property type="entry name" value="MetI-like_sf"/>
</dbReference>
<evidence type="ECO:0000256" key="2">
    <source>
        <dbReference type="ARBA" id="ARBA00022448"/>
    </source>
</evidence>
<keyword evidence="6 7" id="KW-0472">Membrane</keyword>
<evidence type="ECO:0000313" key="9">
    <source>
        <dbReference type="EMBL" id="MSU06148.1"/>
    </source>
</evidence>
<evidence type="ECO:0000256" key="7">
    <source>
        <dbReference type="RuleBase" id="RU363032"/>
    </source>
</evidence>
<dbReference type="PROSITE" id="PS50928">
    <property type="entry name" value="ABC_TM1"/>
    <property type="match status" value="1"/>
</dbReference>
<evidence type="ECO:0000256" key="3">
    <source>
        <dbReference type="ARBA" id="ARBA00022475"/>
    </source>
</evidence>
<evidence type="ECO:0000256" key="5">
    <source>
        <dbReference type="ARBA" id="ARBA00022989"/>
    </source>
</evidence>
<feature type="transmembrane region" description="Helical" evidence="7">
    <location>
        <begin position="247"/>
        <end position="266"/>
    </location>
</feature>
<keyword evidence="10" id="KW-1185">Reference proteome</keyword>
<feature type="transmembrane region" description="Helical" evidence="7">
    <location>
        <begin position="187"/>
        <end position="212"/>
    </location>
</feature>
<dbReference type="Gene3D" id="1.10.3720.10">
    <property type="entry name" value="MetI-like"/>
    <property type="match status" value="1"/>
</dbReference>